<keyword evidence="3" id="KW-1185">Reference proteome</keyword>
<proteinExistence type="predicted"/>
<feature type="compositionally biased region" description="Polar residues" evidence="1">
    <location>
        <begin position="1"/>
        <end position="10"/>
    </location>
</feature>
<accession>A0A317DZF6</accession>
<sequence length="64" mass="6985">MHRHTATTLLTPGDRVRHPGEPDWGIGQVQSVVGARVTVNFEHAGKRLINIAVIDLETVADHGH</sequence>
<dbReference type="Proteomes" id="UP000245461">
    <property type="component" value="Unassembled WGS sequence"/>
</dbReference>
<feature type="region of interest" description="Disordered" evidence="1">
    <location>
        <begin position="1"/>
        <end position="22"/>
    </location>
</feature>
<gene>
    <name evidence="2" type="ORF">DKG74_19295</name>
</gene>
<evidence type="ECO:0000313" key="3">
    <source>
        <dbReference type="Proteomes" id="UP000245461"/>
    </source>
</evidence>
<dbReference type="InterPro" id="IPR021938">
    <property type="entry name" value="DUF3553"/>
</dbReference>
<reference evidence="2 3" key="1">
    <citation type="submission" date="2018-05" db="EMBL/GenBank/DDBJ databases">
        <title>Zavarzinia sp. HR-AS.</title>
        <authorList>
            <person name="Lee Y."/>
            <person name="Jeon C.O."/>
        </authorList>
    </citation>
    <scope>NUCLEOTIDE SEQUENCE [LARGE SCALE GENOMIC DNA]</scope>
    <source>
        <strain evidence="2 3">HR-AS</strain>
    </source>
</reference>
<dbReference type="RefSeq" id="WP_109907861.1">
    <property type="nucleotide sequence ID" value="NZ_QGLE01000015.1"/>
</dbReference>
<dbReference type="Pfam" id="PF12073">
    <property type="entry name" value="DUF3553"/>
    <property type="match status" value="1"/>
</dbReference>
<dbReference type="EMBL" id="QGLE01000015">
    <property type="protein sequence ID" value="PWR18443.1"/>
    <property type="molecule type" value="Genomic_DNA"/>
</dbReference>
<evidence type="ECO:0000313" key="2">
    <source>
        <dbReference type="EMBL" id="PWR18443.1"/>
    </source>
</evidence>
<evidence type="ECO:0000256" key="1">
    <source>
        <dbReference type="SAM" id="MobiDB-lite"/>
    </source>
</evidence>
<dbReference type="AlphaFoldDB" id="A0A317DZF6"/>
<organism evidence="2 3">
    <name type="scientific">Zavarzinia aquatilis</name>
    <dbReference type="NCBI Taxonomy" id="2211142"/>
    <lineage>
        <taxon>Bacteria</taxon>
        <taxon>Pseudomonadati</taxon>
        <taxon>Pseudomonadota</taxon>
        <taxon>Alphaproteobacteria</taxon>
        <taxon>Rhodospirillales</taxon>
        <taxon>Zavarziniaceae</taxon>
        <taxon>Zavarzinia</taxon>
    </lineage>
</organism>
<name>A0A317DZF6_9PROT</name>
<comment type="caution">
    <text evidence="2">The sequence shown here is derived from an EMBL/GenBank/DDBJ whole genome shotgun (WGS) entry which is preliminary data.</text>
</comment>
<protein>
    <submittedName>
        <fullName evidence="2">DUF3553 domain-containing protein</fullName>
    </submittedName>
</protein>
<dbReference type="OrthoDB" id="7361229at2"/>